<dbReference type="SUPFAM" id="SSF50677">
    <property type="entry name" value="ValRS/IleRS/LeuRS editing domain"/>
    <property type="match status" value="1"/>
</dbReference>
<dbReference type="OrthoDB" id="9810365at2"/>
<evidence type="ECO:0000256" key="7">
    <source>
        <dbReference type="ARBA" id="ARBA00023146"/>
    </source>
</evidence>
<dbReference type="SUPFAM" id="SSF47323">
    <property type="entry name" value="Anticodon-binding domain of a subclass of class I aminoacyl-tRNA synthetases"/>
    <property type="match status" value="1"/>
</dbReference>
<evidence type="ECO:0000256" key="10">
    <source>
        <dbReference type="SAM" id="MobiDB-lite"/>
    </source>
</evidence>
<evidence type="ECO:0000256" key="2">
    <source>
        <dbReference type="ARBA" id="ARBA00022490"/>
    </source>
</evidence>
<dbReference type="InterPro" id="IPR002300">
    <property type="entry name" value="aa-tRNA-synth_Ia"/>
</dbReference>
<dbReference type="Pfam" id="PF13603">
    <property type="entry name" value="tRNA-synt_1_2"/>
    <property type="match status" value="1"/>
</dbReference>
<name>A0A418VA52_9DEIO</name>
<dbReference type="Proteomes" id="UP000286287">
    <property type="component" value="Unassembled WGS sequence"/>
</dbReference>
<feature type="domain" description="Leucyl-tRNA synthetase editing" evidence="13">
    <location>
        <begin position="240"/>
        <end position="420"/>
    </location>
</feature>
<dbReference type="PANTHER" id="PTHR43740">
    <property type="entry name" value="LEUCYL-TRNA SYNTHETASE"/>
    <property type="match status" value="1"/>
</dbReference>
<feature type="short sequence motif" description="'KMSKS' region" evidence="9">
    <location>
        <begin position="597"/>
        <end position="601"/>
    </location>
</feature>
<comment type="caution">
    <text evidence="14">The sequence shown here is derived from an EMBL/GenBank/DDBJ whole genome shotgun (WGS) entry which is preliminary data.</text>
</comment>
<dbReference type="InterPro" id="IPR025709">
    <property type="entry name" value="Leu_tRNA-synth_edit"/>
</dbReference>
<evidence type="ECO:0000256" key="1">
    <source>
        <dbReference type="ARBA" id="ARBA00005594"/>
    </source>
</evidence>
<evidence type="ECO:0000256" key="8">
    <source>
        <dbReference type="ARBA" id="ARBA00047469"/>
    </source>
</evidence>
<dbReference type="InterPro" id="IPR009008">
    <property type="entry name" value="Val/Leu/Ile-tRNA-synth_edit"/>
</dbReference>
<dbReference type="PRINTS" id="PR00985">
    <property type="entry name" value="TRNASYNTHLEU"/>
</dbReference>
<dbReference type="CDD" id="cd00812">
    <property type="entry name" value="LeuRS_core"/>
    <property type="match status" value="1"/>
</dbReference>
<feature type="domain" description="Aminoacyl-tRNA synthetase class Ia" evidence="11">
    <location>
        <begin position="33"/>
        <end position="227"/>
    </location>
</feature>
<keyword evidence="2 9" id="KW-0963">Cytoplasm</keyword>
<dbReference type="HAMAP" id="MF_00049_B">
    <property type="entry name" value="Leu_tRNA_synth_B"/>
    <property type="match status" value="1"/>
</dbReference>
<dbReference type="GO" id="GO:0005524">
    <property type="term" value="F:ATP binding"/>
    <property type="evidence" value="ECO:0007669"/>
    <property type="project" value="UniProtKB-UniRule"/>
</dbReference>
<gene>
    <name evidence="9" type="primary">leuS</name>
    <name evidence="14" type="ORF">D3875_16925</name>
</gene>
<dbReference type="GO" id="GO:0006429">
    <property type="term" value="P:leucyl-tRNA aminoacylation"/>
    <property type="evidence" value="ECO:0007669"/>
    <property type="project" value="UniProtKB-UniRule"/>
</dbReference>
<keyword evidence="4 9" id="KW-0547">Nucleotide-binding</keyword>
<keyword evidence="6 9" id="KW-0648">Protein biosynthesis</keyword>
<dbReference type="InterPro" id="IPR013155">
    <property type="entry name" value="M/V/L/I-tRNA-synth_anticd-bd"/>
</dbReference>
<evidence type="ECO:0000256" key="6">
    <source>
        <dbReference type="ARBA" id="ARBA00022917"/>
    </source>
</evidence>
<dbReference type="Gene3D" id="3.40.50.620">
    <property type="entry name" value="HUPs"/>
    <property type="match status" value="2"/>
</dbReference>
<comment type="subcellular location">
    <subcellularLocation>
        <location evidence="9">Cytoplasm</location>
    </subcellularLocation>
</comment>
<feature type="domain" description="Aminoacyl-tRNA synthetase class Ia" evidence="11">
    <location>
        <begin position="436"/>
        <end position="625"/>
    </location>
</feature>
<dbReference type="Pfam" id="PF08264">
    <property type="entry name" value="Anticodon_1"/>
    <property type="match status" value="1"/>
</dbReference>
<dbReference type="RefSeq" id="WP_119765618.1">
    <property type="nucleotide sequence ID" value="NZ_QYUJ01000014.1"/>
</dbReference>
<evidence type="ECO:0000259" key="13">
    <source>
        <dbReference type="Pfam" id="PF13603"/>
    </source>
</evidence>
<dbReference type="Gene3D" id="3.90.740.10">
    <property type="entry name" value="Valyl/Leucyl/Isoleucyl-tRNA synthetase, editing domain"/>
    <property type="match status" value="1"/>
</dbReference>
<feature type="binding site" evidence="9">
    <location>
        <position position="600"/>
    </location>
    <ligand>
        <name>ATP</name>
        <dbReference type="ChEBI" id="CHEBI:30616"/>
    </ligand>
</feature>
<comment type="catalytic activity">
    <reaction evidence="8 9">
        <text>tRNA(Leu) + L-leucine + ATP = L-leucyl-tRNA(Leu) + AMP + diphosphate</text>
        <dbReference type="Rhea" id="RHEA:11688"/>
        <dbReference type="Rhea" id="RHEA-COMP:9613"/>
        <dbReference type="Rhea" id="RHEA-COMP:9622"/>
        <dbReference type="ChEBI" id="CHEBI:30616"/>
        <dbReference type="ChEBI" id="CHEBI:33019"/>
        <dbReference type="ChEBI" id="CHEBI:57427"/>
        <dbReference type="ChEBI" id="CHEBI:78442"/>
        <dbReference type="ChEBI" id="CHEBI:78494"/>
        <dbReference type="ChEBI" id="CHEBI:456215"/>
        <dbReference type="EC" id="6.1.1.4"/>
    </reaction>
</comment>
<keyword evidence="15" id="KW-1185">Reference proteome</keyword>
<evidence type="ECO:0000259" key="11">
    <source>
        <dbReference type="Pfam" id="PF00133"/>
    </source>
</evidence>
<evidence type="ECO:0000256" key="9">
    <source>
        <dbReference type="HAMAP-Rule" id="MF_00049"/>
    </source>
</evidence>
<feature type="short sequence motif" description="'HIGH' region" evidence="9">
    <location>
        <begin position="62"/>
        <end position="72"/>
    </location>
</feature>
<dbReference type="InterPro" id="IPR002302">
    <property type="entry name" value="Leu-tRNA-ligase"/>
</dbReference>
<dbReference type="FunFam" id="1.10.730.10:FF:000002">
    <property type="entry name" value="Leucine--tRNA ligase"/>
    <property type="match status" value="1"/>
</dbReference>
<dbReference type="FunFam" id="3.40.50.620:FF:000265">
    <property type="entry name" value="Leucine--tRNA ligase"/>
    <property type="match status" value="1"/>
</dbReference>
<dbReference type="GO" id="GO:0005829">
    <property type="term" value="C:cytosol"/>
    <property type="evidence" value="ECO:0007669"/>
    <property type="project" value="TreeGrafter"/>
</dbReference>
<sequence>MTTDTPVPDHTTTKPNITEPRAERYNPHAIEGKWQEQWEKDGLYTFNEDAPGEKYYALTMFPYPSGNLHIGHWYANIAPDARARWLRMRGYNVLFPMGFDAFGLPAENAAIKNNVDPAIWTYQNIDHMTGQFKRMGTMIDWSRKFATSDPEYYRWNQWFFIEFWKRGLAYKKDGLVNWCPKDQTVLANEQVVNGACERCGTPVERRNLNQWYLRITDYADELLDFTHTDMPEKVRLMQTNWIGKSVGAEVTFDTPAGPETVFTTRPDTLMGATFMVLAPEHAKVRALTTPEQREIVEAYVKAAGRKTDVERQQEGEKTGVFTGSFATHPISGHQVPIWVADYVLATYGSGSIMAVPAHDERDFAFARAFDLPIVEVIRAEGAGPMPADPEEPYSGEGVIVNSGEFDGMPGGKASIATIVAKLEAQGIARAKTTYRLRDWLFARQRYWGTPVPFIHCEKCGMQPVPYDQLPVELPRNVEFTPTGQSPLKLDQEWRSTTCPNCGGPAERDTDTMDTFVDSSWYMYRYLSPHYDGGPFDPSKAKLLPVDLYTGGIEHAILHLLYSRFWTKVMRDMGLTEQHEPFARLRNQGMILGEDGEKMSKSRGNVIDPDDLVNEYGADTVRTFLMFIAPWELGGPWDSRGVGGPAKWLGRVWNLYFEDKPVGPEEKLTEADVRYAVHSTLKKVDADFERMSFNTIIAALMELTNTLVKAKRSPVYGTPVWDEALSIFNLMLAPVAPHIAEELYQQRLGTPQGDPASVHVQQWPSVDEAAATRDSVTIGVQVSGKVRGEVNISKTATPEEALAAAKANPDVARFIEGKDVVKEIYVPGRIINIVVR</sequence>
<evidence type="ECO:0000259" key="12">
    <source>
        <dbReference type="Pfam" id="PF08264"/>
    </source>
</evidence>
<evidence type="ECO:0000256" key="5">
    <source>
        <dbReference type="ARBA" id="ARBA00022840"/>
    </source>
</evidence>
<feature type="compositionally biased region" description="Low complexity" evidence="10">
    <location>
        <begin position="1"/>
        <end position="10"/>
    </location>
</feature>
<keyword evidence="7 9" id="KW-0030">Aminoacyl-tRNA synthetase</keyword>
<dbReference type="EC" id="6.1.1.4" evidence="9"/>
<dbReference type="Gene3D" id="1.10.730.10">
    <property type="entry name" value="Isoleucyl-tRNA Synthetase, Domain 1"/>
    <property type="match status" value="1"/>
</dbReference>
<dbReference type="PANTHER" id="PTHR43740:SF2">
    <property type="entry name" value="LEUCINE--TRNA LIGASE, MITOCHONDRIAL"/>
    <property type="match status" value="1"/>
</dbReference>
<dbReference type="InterPro" id="IPR014729">
    <property type="entry name" value="Rossmann-like_a/b/a_fold"/>
</dbReference>
<evidence type="ECO:0000313" key="15">
    <source>
        <dbReference type="Proteomes" id="UP000286287"/>
    </source>
</evidence>
<dbReference type="GO" id="GO:0002161">
    <property type="term" value="F:aminoacyl-tRNA deacylase activity"/>
    <property type="evidence" value="ECO:0007669"/>
    <property type="project" value="InterPro"/>
</dbReference>
<evidence type="ECO:0000256" key="4">
    <source>
        <dbReference type="ARBA" id="ARBA00022741"/>
    </source>
</evidence>
<dbReference type="NCBIfam" id="TIGR00396">
    <property type="entry name" value="leuS_bact"/>
    <property type="match status" value="1"/>
</dbReference>
<accession>A0A418VA52</accession>
<dbReference type="FunFam" id="3.40.50.620:FF:000003">
    <property type="entry name" value="Leucine--tRNA ligase"/>
    <property type="match status" value="1"/>
</dbReference>
<protein>
    <recommendedName>
        <fullName evidence="9">Leucine--tRNA ligase</fullName>
        <ecNumber evidence="9">6.1.1.4</ecNumber>
    </recommendedName>
    <alternativeName>
        <fullName evidence="9">Leucyl-tRNA synthetase</fullName>
        <shortName evidence="9">LeuRS</shortName>
    </alternativeName>
</protein>
<dbReference type="EMBL" id="QYUJ01000014">
    <property type="protein sequence ID" value="RJF72973.1"/>
    <property type="molecule type" value="Genomic_DNA"/>
</dbReference>
<dbReference type="Pfam" id="PF00133">
    <property type="entry name" value="tRNA-synt_1"/>
    <property type="match status" value="2"/>
</dbReference>
<dbReference type="AlphaFoldDB" id="A0A418VA52"/>
<feature type="domain" description="Methionyl/Valyl/Leucyl/Isoleucyl-tRNA synthetase anticodon-binding" evidence="12">
    <location>
        <begin position="675"/>
        <end position="796"/>
    </location>
</feature>
<feature type="region of interest" description="Disordered" evidence="10">
    <location>
        <begin position="1"/>
        <end position="26"/>
    </location>
</feature>
<dbReference type="SUPFAM" id="SSF52374">
    <property type="entry name" value="Nucleotidylyl transferase"/>
    <property type="match status" value="1"/>
</dbReference>
<evidence type="ECO:0000256" key="3">
    <source>
        <dbReference type="ARBA" id="ARBA00022598"/>
    </source>
</evidence>
<organism evidence="14 15">
    <name type="scientific">Deinococcus cavernae</name>
    <dbReference type="NCBI Taxonomy" id="2320857"/>
    <lineage>
        <taxon>Bacteria</taxon>
        <taxon>Thermotogati</taxon>
        <taxon>Deinococcota</taxon>
        <taxon>Deinococci</taxon>
        <taxon>Deinococcales</taxon>
        <taxon>Deinococcaceae</taxon>
        <taxon>Deinococcus</taxon>
    </lineage>
</organism>
<dbReference type="GO" id="GO:0004823">
    <property type="term" value="F:leucine-tRNA ligase activity"/>
    <property type="evidence" value="ECO:0007669"/>
    <property type="project" value="UniProtKB-UniRule"/>
</dbReference>
<proteinExistence type="inferred from homology"/>
<keyword evidence="3 9" id="KW-0436">Ligase</keyword>
<keyword evidence="5 9" id="KW-0067">ATP-binding</keyword>
<dbReference type="CDD" id="cd07958">
    <property type="entry name" value="Anticodon_Ia_Leu_BEm"/>
    <property type="match status" value="1"/>
</dbReference>
<evidence type="ECO:0000313" key="14">
    <source>
        <dbReference type="EMBL" id="RJF72973.1"/>
    </source>
</evidence>
<reference evidence="14 15" key="1">
    <citation type="submission" date="2018-09" db="EMBL/GenBank/DDBJ databases">
        <authorList>
            <person name="Zhu H."/>
        </authorList>
    </citation>
    <scope>NUCLEOTIDE SEQUENCE [LARGE SCALE GENOMIC DNA]</scope>
    <source>
        <strain evidence="14 15">K2S05-167</strain>
    </source>
</reference>
<dbReference type="InterPro" id="IPR009080">
    <property type="entry name" value="tRNAsynth_Ia_anticodon-bd"/>
</dbReference>
<dbReference type="Gene3D" id="3.10.20.590">
    <property type="match status" value="1"/>
</dbReference>
<comment type="similarity">
    <text evidence="1 9">Belongs to the class-I aminoacyl-tRNA synthetase family.</text>
</comment>